<proteinExistence type="predicted"/>
<evidence type="ECO:0000313" key="5">
    <source>
        <dbReference type="Proteomes" id="UP001416858"/>
    </source>
</evidence>
<evidence type="ECO:0000256" key="1">
    <source>
        <dbReference type="SAM" id="Coils"/>
    </source>
</evidence>
<feature type="coiled-coil region" evidence="1">
    <location>
        <begin position="205"/>
        <end position="276"/>
    </location>
</feature>
<accession>A0ABP9VMG1</accession>
<gene>
    <name evidence="4" type="ORF">Rcae01_01809</name>
</gene>
<feature type="compositionally biased region" description="Basic and acidic residues" evidence="2">
    <location>
        <begin position="326"/>
        <end position="336"/>
    </location>
</feature>
<evidence type="ECO:0008006" key="6">
    <source>
        <dbReference type="Google" id="ProtNLM"/>
    </source>
</evidence>
<feature type="region of interest" description="Disordered" evidence="2">
    <location>
        <begin position="470"/>
        <end position="516"/>
    </location>
</feature>
<feature type="transmembrane region" description="Helical" evidence="3">
    <location>
        <begin position="50"/>
        <end position="72"/>
    </location>
</feature>
<keyword evidence="3" id="KW-0472">Membrane</keyword>
<dbReference type="PANTHER" id="PTHR45615:SF63">
    <property type="entry name" value="CHROMOSOME UNDETERMINED SCAFFOLD_10, WHOLE GENOME SHOTGUN SEQUENCE"/>
    <property type="match status" value="1"/>
</dbReference>
<feature type="region of interest" description="Disordered" evidence="2">
    <location>
        <begin position="326"/>
        <end position="383"/>
    </location>
</feature>
<dbReference type="EMBL" id="BAABRO010000003">
    <property type="protein sequence ID" value="GAA5506357.1"/>
    <property type="molecule type" value="Genomic_DNA"/>
</dbReference>
<evidence type="ECO:0000256" key="3">
    <source>
        <dbReference type="SAM" id="Phobius"/>
    </source>
</evidence>
<keyword evidence="3" id="KW-1133">Transmembrane helix</keyword>
<name>A0ABP9VMG1_9BACT</name>
<organism evidence="4 5">
    <name type="scientific">Novipirellula caenicola</name>
    <dbReference type="NCBI Taxonomy" id="1536901"/>
    <lineage>
        <taxon>Bacteria</taxon>
        <taxon>Pseudomonadati</taxon>
        <taxon>Planctomycetota</taxon>
        <taxon>Planctomycetia</taxon>
        <taxon>Pirellulales</taxon>
        <taxon>Pirellulaceae</taxon>
        <taxon>Novipirellula</taxon>
    </lineage>
</organism>
<protein>
    <recommendedName>
        <fullName evidence="6">Chromosome partition protein Smc</fullName>
    </recommendedName>
</protein>
<reference evidence="4 5" key="1">
    <citation type="submission" date="2024-02" db="EMBL/GenBank/DDBJ databases">
        <title>Rhodopirellula caenicola NBRC 110016.</title>
        <authorList>
            <person name="Ichikawa N."/>
            <person name="Katano-Makiyama Y."/>
            <person name="Hidaka K."/>
        </authorList>
    </citation>
    <scope>NUCLEOTIDE SEQUENCE [LARGE SCALE GENOMIC DNA]</scope>
    <source>
        <strain evidence="4 5">NBRC 110016</strain>
    </source>
</reference>
<keyword evidence="5" id="KW-1185">Reference proteome</keyword>
<comment type="caution">
    <text evidence="4">The sequence shown here is derived from an EMBL/GenBank/DDBJ whole genome shotgun (WGS) entry which is preliminary data.</text>
</comment>
<dbReference type="Proteomes" id="UP001416858">
    <property type="component" value="Unassembled WGS sequence"/>
</dbReference>
<evidence type="ECO:0000313" key="4">
    <source>
        <dbReference type="EMBL" id="GAA5506357.1"/>
    </source>
</evidence>
<feature type="compositionally biased region" description="Basic and acidic residues" evidence="2">
    <location>
        <begin position="346"/>
        <end position="379"/>
    </location>
</feature>
<evidence type="ECO:0000256" key="2">
    <source>
        <dbReference type="SAM" id="MobiDB-lite"/>
    </source>
</evidence>
<feature type="compositionally biased region" description="Gly residues" evidence="2">
    <location>
        <begin position="470"/>
        <end position="497"/>
    </location>
</feature>
<keyword evidence="3" id="KW-0812">Transmembrane</keyword>
<keyword evidence="1" id="KW-0175">Coiled coil</keyword>
<feature type="transmembrane region" description="Helical" evidence="3">
    <location>
        <begin position="168"/>
        <end position="186"/>
    </location>
</feature>
<dbReference type="PANTHER" id="PTHR45615">
    <property type="entry name" value="MYOSIN HEAVY CHAIN, NON-MUSCLE"/>
    <property type="match status" value="1"/>
</dbReference>
<feature type="region of interest" description="Disordered" evidence="2">
    <location>
        <begin position="548"/>
        <end position="569"/>
    </location>
</feature>
<sequence length="581" mass="63994">MHGFALILGSPMRYTKGESLFQRRKYVMNQIESRVVSARRRLILAQFGRNLCWTLFAAILVAVIAIAVPAIQVMDVDYSLWTNGWMIAVGVVAVIAAAVHAIVTAPSKQAVAAEVDRRFGLRERLSSSISLDASSRNSDFGLALVDDAEKKAAKIELAEKFSLQPTRLGWLPISLIPVLVIVLALLEPATQTNADSTPKIDIAEVTQVKAAATQLKKRIQQQKRKASAEGLKEAEELFEKMEADLDKIAKRESMDRKEAMIALNDLKKQLEERREQLGSPDQMRRAMSQMKGLESGPADKIAKSIEKGEFGNAKDLVKQLANKMRDGKLSEEEKSQLKKQVSQMKEQLEKAVKEHEKKKQELQQKIDQARKEGRGEDAAKMQQKMNEMSQKDAQMQQMQKMAEAMSQAQQAMQQGDAGQAADAMEQMADQLGEMQQEMSELEDLQSALEDLSQSKNQMRCEGCGGAGCEKCQGGGMGGMGDGQGQGQGDGSGKGSGSGDRPEDEVDTNTYETQVRGKVKKGKAIIAGFADGPNRKGVTQEDVKQSIEAALSKESDPSENQTLPRSEREHAQQYFDRLRDGE</sequence>
<feature type="transmembrane region" description="Helical" evidence="3">
    <location>
        <begin position="84"/>
        <end position="103"/>
    </location>
</feature>